<evidence type="ECO:0000256" key="1">
    <source>
        <dbReference type="SAM" id="Coils"/>
    </source>
</evidence>
<dbReference type="RefSeq" id="WP_046957816.1">
    <property type="nucleotide sequence ID" value="NZ_CP036101.1"/>
</dbReference>
<name>A0A0G8CH27_9BACI</name>
<dbReference type="SMART" id="SM00028">
    <property type="entry name" value="TPR"/>
    <property type="match status" value="5"/>
</dbReference>
<proteinExistence type="predicted"/>
<feature type="coiled-coil region" evidence="1">
    <location>
        <begin position="20"/>
        <end position="50"/>
    </location>
</feature>
<dbReference type="AlphaFoldDB" id="A0A0G8CH27"/>
<evidence type="ECO:0000313" key="2">
    <source>
        <dbReference type="EMBL" id="KKZ99035.1"/>
    </source>
</evidence>
<comment type="caution">
    <text evidence="2">The sequence shown here is derived from an EMBL/GenBank/DDBJ whole genome shotgun (WGS) entry which is preliminary data.</text>
</comment>
<dbReference type="InterPro" id="IPR019734">
    <property type="entry name" value="TPR_rpt"/>
</dbReference>
<organism evidence="2 3">
    <name type="scientific">Bacillus wiedmannii</name>
    <dbReference type="NCBI Taxonomy" id="1890302"/>
    <lineage>
        <taxon>Bacteria</taxon>
        <taxon>Bacillati</taxon>
        <taxon>Bacillota</taxon>
        <taxon>Bacilli</taxon>
        <taxon>Bacillales</taxon>
        <taxon>Bacillaceae</taxon>
        <taxon>Bacillus</taxon>
        <taxon>Bacillus cereus group</taxon>
    </lineage>
</organism>
<keyword evidence="1" id="KW-0175">Coiled coil</keyword>
<dbReference type="SUPFAM" id="SSF48452">
    <property type="entry name" value="TPR-like"/>
    <property type="match status" value="1"/>
</dbReference>
<gene>
    <name evidence="2" type="ORF">B4147_3619</name>
</gene>
<reference evidence="3" key="2">
    <citation type="submission" date="2015-04" db="EMBL/GenBank/DDBJ databases">
        <title>Draft Genome Sequences of Eight Spore-Forming Food Isolates of Bacillus cereus Genome sequencing.</title>
        <authorList>
            <person name="Krawcyk A.O."/>
            <person name="de Jong A."/>
            <person name="Eijlander R.T."/>
            <person name="Berendsen E.M."/>
            <person name="Holsappel S."/>
            <person name="Wells-Bennik M."/>
            <person name="Kuipers O.P."/>
        </authorList>
    </citation>
    <scope>NUCLEOTIDE SEQUENCE [LARGE SCALE GENOMIC DNA]</scope>
    <source>
        <strain evidence="3">B4147</strain>
    </source>
</reference>
<dbReference type="Gene3D" id="1.25.40.10">
    <property type="entry name" value="Tetratricopeptide repeat domain"/>
    <property type="match status" value="1"/>
</dbReference>
<dbReference type="PATRIC" id="fig|1396.433.peg.2499"/>
<reference evidence="2 3" key="1">
    <citation type="journal article" date="2015" name="Genome Announc.">
        <title>Next-Generation Whole-Genome Sequencing of Eight Strains of Bacillus cereus, Isolated from Food.</title>
        <authorList>
            <person name="Krawczyk A.O."/>
            <person name="de Jong A."/>
            <person name="Eijlander R.T."/>
            <person name="Berendsen E.M."/>
            <person name="Holsappel S."/>
            <person name="Wells-Bennik M.H."/>
            <person name="Kuipers O.P."/>
        </authorList>
    </citation>
    <scope>NUCLEOTIDE SEQUENCE [LARGE SCALE GENOMIC DNA]</scope>
    <source>
        <strain evidence="2 3">B4147</strain>
    </source>
</reference>
<evidence type="ECO:0000313" key="3">
    <source>
        <dbReference type="Proteomes" id="UP000035350"/>
    </source>
</evidence>
<dbReference type="Pfam" id="PF13424">
    <property type="entry name" value="TPR_12"/>
    <property type="match status" value="1"/>
</dbReference>
<protein>
    <submittedName>
        <fullName evidence="2">Uncharacterized protein</fullName>
    </submittedName>
</protein>
<sequence length="364" mass="42578">MNVQLQGNEQVTKLFNDWYAAMLKQDVSQATNLKHEIEEKELNFEEDENLALYNSLLNFRFKVLTDGLSITKDSFNKIDSYSISPNHQLSYYYHLFKAIHATLTTNYNLASEHYEKAERLLVNATDDLEKGEFNYRMAIFYYHFYQPIEAIEYATKAKEFFIKAVGYEKNVASCESVLGAAFVYLKQYEQAEEKYNSAINILQKQDEESLLLRVRNNLGWLYANQNLSTLAIRHLSEVTTKMPTHFKAIFLQAREHSKLGEINIASEFIKKGLKICTELNNEEYMLHFKILESLNNNESTEDLEKIILEGITYFDKESLYNYTQEYSEKLAVKLYDENNHIKASEYFHKALQAKEKTFEKGALK</sequence>
<dbReference type="EMBL" id="LCYN01000004">
    <property type="protein sequence ID" value="KKZ99035.1"/>
    <property type="molecule type" value="Genomic_DNA"/>
</dbReference>
<dbReference type="Proteomes" id="UP000035350">
    <property type="component" value="Unassembled WGS sequence"/>
</dbReference>
<accession>A0A0G8CH27</accession>
<dbReference type="InterPro" id="IPR011990">
    <property type="entry name" value="TPR-like_helical_dom_sf"/>
</dbReference>
<dbReference type="Pfam" id="PF18801">
    <property type="entry name" value="RapH_N"/>
    <property type="match status" value="1"/>
</dbReference>